<dbReference type="OrthoDB" id="662673at2"/>
<keyword evidence="3" id="KW-1185">Reference proteome</keyword>
<evidence type="ECO:0000256" key="1">
    <source>
        <dbReference type="SAM" id="Phobius"/>
    </source>
</evidence>
<feature type="transmembrane region" description="Helical" evidence="1">
    <location>
        <begin position="158"/>
        <end position="175"/>
    </location>
</feature>
<feature type="transmembrane region" description="Helical" evidence="1">
    <location>
        <begin position="117"/>
        <end position="137"/>
    </location>
</feature>
<accession>A0A1B9Y1L8</accession>
<evidence type="ECO:0000313" key="2">
    <source>
        <dbReference type="EMBL" id="OCK43649.1"/>
    </source>
</evidence>
<keyword evidence="1" id="KW-0812">Transmembrane</keyword>
<evidence type="ECO:0000313" key="3">
    <source>
        <dbReference type="Proteomes" id="UP000093186"/>
    </source>
</evidence>
<keyword evidence="1" id="KW-1133">Transmembrane helix</keyword>
<dbReference type="STRING" id="447689.BA195_02800"/>
<proteinExistence type="predicted"/>
<sequence>MKLTEQNIEQLYKFTRQHYVEHYDVQTELVDHLANDIELIWEESPTLSFEQARDISFKKFGIFGFMDVVDQKIVQLNKKYFKLILSFVKQWFMLPKIILTFCIVVLFYLLQQIPNAYYIYTGIFFTVILLDTIKIFQSKRKINKKVALTGKKWLLEDIYLKQSLGNLALIIFYTYDLFLPHDNGFTEMNEFSRWLSAFLIVFTMLVGYITLIVIPNKSEELLEEHYPEYKLI</sequence>
<keyword evidence="1" id="KW-0472">Membrane</keyword>
<gene>
    <name evidence="2" type="ORF">BA195_02800</name>
</gene>
<feature type="transmembrane region" description="Helical" evidence="1">
    <location>
        <begin position="91"/>
        <end position="111"/>
    </location>
</feature>
<dbReference type="EMBL" id="MAKX01000001">
    <property type="protein sequence ID" value="OCK43649.1"/>
    <property type="molecule type" value="Genomic_DNA"/>
</dbReference>
<dbReference type="Proteomes" id="UP000093186">
    <property type="component" value="Unassembled WGS sequence"/>
</dbReference>
<name>A0A1B9Y1L8_9FLAO</name>
<feature type="transmembrane region" description="Helical" evidence="1">
    <location>
        <begin position="195"/>
        <end position="214"/>
    </location>
</feature>
<organism evidence="2 3">
    <name type="scientific">Tenacibaculum soleae</name>
    <dbReference type="NCBI Taxonomy" id="447689"/>
    <lineage>
        <taxon>Bacteria</taxon>
        <taxon>Pseudomonadati</taxon>
        <taxon>Bacteroidota</taxon>
        <taxon>Flavobacteriia</taxon>
        <taxon>Flavobacteriales</taxon>
        <taxon>Flavobacteriaceae</taxon>
        <taxon>Tenacibaculum</taxon>
    </lineage>
</organism>
<dbReference type="AlphaFoldDB" id="A0A1B9Y1L8"/>
<comment type="caution">
    <text evidence="2">The sequence shown here is derived from an EMBL/GenBank/DDBJ whole genome shotgun (WGS) entry which is preliminary data.</text>
</comment>
<protein>
    <submittedName>
        <fullName evidence="2">Uncharacterized protein</fullName>
    </submittedName>
</protein>
<dbReference type="RefSeq" id="WP_068702221.1">
    <property type="nucleotide sequence ID" value="NZ_MAKX01000001.1"/>
</dbReference>
<reference evidence="2 3" key="1">
    <citation type="submission" date="2016-06" db="EMBL/GenBank/DDBJ databases">
        <title>Draft Genome Sequence of Tenacibaculum soleae UCD-KL19.</title>
        <authorList>
            <person name="Eisen J.A."/>
            <person name="Coil D.A."/>
            <person name="Lujan K.M."/>
        </authorList>
    </citation>
    <scope>NUCLEOTIDE SEQUENCE [LARGE SCALE GENOMIC DNA]</scope>
    <source>
        <strain evidence="2 3">UCD-KL19</strain>
    </source>
</reference>